<dbReference type="RefSeq" id="WP_090588724.1">
    <property type="nucleotide sequence ID" value="NZ_CP104302.1"/>
</dbReference>
<comment type="caution">
    <text evidence="2">The sequence shown here is derived from an EMBL/GenBank/DDBJ whole genome shotgun (WGS) entry which is preliminary data.</text>
</comment>
<dbReference type="Proteomes" id="UP000230551">
    <property type="component" value="Unassembled WGS sequence"/>
</dbReference>
<sequence length="248" mass="26663">MNAVAKPPVLLLHSFFGTPELMEPWAEQLRAHGYHTVAATLPGRNPTDTAVLNRSGFTDYLDAALAAYDAIGSDAIVIGHSLGGLLGQHIAAQRRPAALVLLASVPPGTLWVQPSSMPYLVPILPAIIAGRAFRPSTRTMANVPLNTLPEQERQQLIPRLVPDSGRIFRQMSLGVPALRVKAADVSCPVLCVSGGADRNVSSWISRRIARRYRAEHQVHPSAPHWIVAESLTPQVLPPVIGWLATATG</sequence>
<dbReference type="EMBL" id="PDCN02000002">
    <property type="protein sequence ID" value="PIB77064.1"/>
    <property type="molecule type" value="Genomic_DNA"/>
</dbReference>
<dbReference type="PANTHER" id="PTHR43194">
    <property type="entry name" value="HYDROLASE ALPHA/BETA FOLD FAMILY"/>
    <property type="match status" value="1"/>
</dbReference>
<dbReference type="SUPFAM" id="SSF53474">
    <property type="entry name" value="alpha/beta-Hydrolases"/>
    <property type="match status" value="1"/>
</dbReference>
<keyword evidence="2" id="KW-0378">Hydrolase</keyword>
<dbReference type="STRING" id="85968.GCA_900073015_01853"/>
<dbReference type="OrthoDB" id="3810256at2"/>
<accession>A0A2G5PGJ3</accession>
<dbReference type="InterPro" id="IPR029058">
    <property type="entry name" value="AB_hydrolase_fold"/>
</dbReference>
<name>A0A2G5PGJ3_9MYCO</name>
<evidence type="ECO:0000259" key="1">
    <source>
        <dbReference type="Pfam" id="PF12697"/>
    </source>
</evidence>
<dbReference type="GO" id="GO:0016787">
    <property type="term" value="F:hydrolase activity"/>
    <property type="evidence" value="ECO:0007669"/>
    <property type="project" value="UniProtKB-KW"/>
</dbReference>
<proteinExistence type="predicted"/>
<gene>
    <name evidence="2" type="ORF">CQY22_002015</name>
</gene>
<dbReference type="AlphaFoldDB" id="A0A2G5PGJ3"/>
<dbReference type="PANTHER" id="PTHR43194:SF5">
    <property type="entry name" value="PIMELOYL-[ACYL-CARRIER PROTEIN] METHYL ESTER ESTERASE"/>
    <property type="match status" value="1"/>
</dbReference>
<protein>
    <submittedName>
        <fullName evidence="2">Alpha/beta hydrolase</fullName>
    </submittedName>
</protein>
<dbReference type="InterPro" id="IPR000073">
    <property type="entry name" value="AB_hydrolase_1"/>
</dbReference>
<keyword evidence="3" id="KW-1185">Reference proteome</keyword>
<dbReference type="Gene3D" id="3.40.50.1820">
    <property type="entry name" value="alpha/beta hydrolase"/>
    <property type="match status" value="1"/>
</dbReference>
<evidence type="ECO:0000313" key="2">
    <source>
        <dbReference type="EMBL" id="PIB77064.1"/>
    </source>
</evidence>
<dbReference type="Pfam" id="PF12697">
    <property type="entry name" value="Abhydrolase_6"/>
    <property type="match status" value="1"/>
</dbReference>
<organism evidence="2 3">
    <name type="scientific">Mycolicibacterium brumae</name>
    <dbReference type="NCBI Taxonomy" id="85968"/>
    <lineage>
        <taxon>Bacteria</taxon>
        <taxon>Bacillati</taxon>
        <taxon>Actinomycetota</taxon>
        <taxon>Actinomycetes</taxon>
        <taxon>Mycobacteriales</taxon>
        <taxon>Mycobacteriaceae</taxon>
        <taxon>Mycolicibacterium</taxon>
    </lineage>
</organism>
<dbReference type="InterPro" id="IPR050228">
    <property type="entry name" value="Carboxylesterase_BioH"/>
</dbReference>
<feature type="domain" description="AB hydrolase-1" evidence="1">
    <location>
        <begin position="9"/>
        <end position="228"/>
    </location>
</feature>
<evidence type="ECO:0000313" key="3">
    <source>
        <dbReference type="Proteomes" id="UP000230551"/>
    </source>
</evidence>
<reference evidence="2 3" key="1">
    <citation type="journal article" date="2017" name="Infect. Genet. Evol.">
        <title>The new phylogeny of the genus Mycobacterium: The old and the news.</title>
        <authorList>
            <person name="Tortoli E."/>
            <person name="Fedrizzi T."/>
            <person name="Meehan C.J."/>
            <person name="Trovato A."/>
            <person name="Grottola A."/>
            <person name="Giacobazzi E."/>
            <person name="Serpini G.F."/>
            <person name="Tagliazucchi S."/>
            <person name="Fabio A."/>
            <person name="Bettua C."/>
            <person name="Bertorelli R."/>
            <person name="Frascaro F."/>
            <person name="De Sanctis V."/>
            <person name="Pecorari M."/>
            <person name="Jousson O."/>
            <person name="Segata N."/>
            <person name="Cirillo D.M."/>
        </authorList>
    </citation>
    <scope>NUCLEOTIDE SEQUENCE [LARGE SCALE GENOMIC DNA]</scope>
    <source>
        <strain evidence="2 3">CIP1034565</strain>
    </source>
</reference>